<protein>
    <submittedName>
        <fullName evidence="3">Uncharacterized protein DUF2799</fullName>
    </submittedName>
</protein>
<evidence type="ECO:0000256" key="2">
    <source>
        <dbReference type="SAM" id="SignalP"/>
    </source>
</evidence>
<dbReference type="OrthoDB" id="5917215at2"/>
<dbReference type="RefSeq" id="WP_121099092.1">
    <property type="nucleotide sequence ID" value="NZ_RBII01000001.1"/>
</dbReference>
<dbReference type="InParanoid" id="A0A420WJX2"/>
<dbReference type="Proteomes" id="UP000282211">
    <property type="component" value="Unassembled WGS sequence"/>
</dbReference>
<evidence type="ECO:0000313" key="3">
    <source>
        <dbReference type="EMBL" id="RKQ71307.1"/>
    </source>
</evidence>
<accession>A0A420WJX2</accession>
<name>A0A420WJX2_9PROT</name>
<evidence type="ECO:0000256" key="1">
    <source>
        <dbReference type="SAM" id="Coils"/>
    </source>
</evidence>
<dbReference type="PROSITE" id="PS51257">
    <property type="entry name" value="PROKAR_LIPOPROTEIN"/>
    <property type="match status" value="1"/>
</dbReference>
<dbReference type="AlphaFoldDB" id="A0A420WJX2"/>
<reference evidence="3 4" key="1">
    <citation type="submission" date="2018-10" db="EMBL/GenBank/DDBJ databases">
        <title>Genomic Encyclopedia of Type Strains, Phase IV (KMG-IV): sequencing the most valuable type-strain genomes for metagenomic binning, comparative biology and taxonomic classification.</title>
        <authorList>
            <person name="Goeker M."/>
        </authorList>
    </citation>
    <scope>NUCLEOTIDE SEQUENCE [LARGE SCALE GENOMIC DNA]</scope>
    <source>
        <strain evidence="3 4">DSM 22008</strain>
    </source>
</reference>
<dbReference type="EMBL" id="RBII01000001">
    <property type="protein sequence ID" value="RKQ71307.1"/>
    <property type="molecule type" value="Genomic_DNA"/>
</dbReference>
<keyword evidence="1" id="KW-0175">Coiled coil</keyword>
<sequence length="191" mass="21938">MKKLFITSAIFLGAISATSCASISEDECLAGSWQEIGFRDGENGRSRSKLADYAKTCMKYDITPARDLYFQGYEQGLLRYCTFDKGFSTGEAGNSANAECQSAPDNGYFTGYDEGRIVWSINQEYNDLISAYHDALEDSLAIKTRLDEEELDQDERKKLRKKLLRLEDRRDDIRIDIRAFERVHNFPKYKF</sequence>
<feature type="coiled-coil region" evidence="1">
    <location>
        <begin position="149"/>
        <end position="176"/>
    </location>
</feature>
<feature type="chain" id="PRO_5019415466" evidence="2">
    <location>
        <begin position="22"/>
        <end position="191"/>
    </location>
</feature>
<comment type="caution">
    <text evidence="3">The sequence shown here is derived from an EMBL/GenBank/DDBJ whole genome shotgun (WGS) entry which is preliminary data.</text>
</comment>
<evidence type="ECO:0000313" key="4">
    <source>
        <dbReference type="Proteomes" id="UP000282211"/>
    </source>
</evidence>
<dbReference type="InterPro" id="IPR021242">
    <property type="entry name" value="DUF2799"/>
</dbReference>
<organism evidence="3 4">
    <name type="scientific">Litorimonas taeanensis</name>
    <dbReference type="NCBI Taxonomy" id="568099"/>
    <lineage>
        <taxon>Bacteria</taxon>
        <taxon>Pseudomonadati</taxon>
        <taxon>Pseudomonadota</taxon>
        <taxon>Alphaproteobacteria</taxon>
        <taxon>Maricaulales</taxon>
        <taxon>Robiginitomaculaceae</taxon>
    </lineage>
</organism>
<gene>
    <name evidence="3" type="ORF">DES40_0620</name>
</gene>
<keyword evidence="2" id="KW-0732">Signal</keyword>
<keyword evidence="4" id="KW-1185">Reference proteome</keyword>
<feature type="signal peptide" evidence="2">
    <location>
        <begin position="1"/>
        <end position="21"/>
    </location>
</feature>
<dbReference type="Pfam" id="PF10973">
    <property type="entry name" value="DUF2799"/>
    <property type="match status" value="1"/>
</dbReference>
<proteinExistence type="predicted"/>